<evidence type="ECO:0000259" key="1">
    <source>
        <dbReference type="Pfam" id="PF12973"/>
    </source>
</evidence>
<dbReference type="RefSeq" id="WP_377265031.1">
    <property type="nucleotide sequence ID" value="NZ_JBHMAA010000032.1"/>
</dbReference>
<dbReference type="InterPro" id="IPR025979">
    <property type="entry name" value="ChrR-like_cupin_dom"/>
</dbReference>
<accession>A0ABV6ANM1</accession>
<dbReference type="InterPro" id="IPR041916">
    <property type="entry name" value="Anti_sigma_zinc_sf"/>
</dbReference>
<dbReference type="Proteomes" id="UP001589692">
    <property type="component" value="Unassembled WGS sequence"/>
</dbReference>
<dbReference type="CDD" id="cd20301">
    <property type="entry name" value="cupin_ChrR"/>
    <property type="match status" value="1"/>
</dbReference>
<proteinExistence type="predicted"/>
<sequence length="212" mass="23156">MLLNLERLDLLIAHYVAGSLPEPAHVLVGAHLEMQATALRFADTLDELAGAALRRSDPVAMSSRDLQLTTILNSAPLPAAPRMDAEKRFPSSMQAYTGSSLADIPWKTKLPGFRQYVIEKVPDVEASLLWVRAGRALPHHGHRGLELTLVLEGEFHDHRGNFSRGDVSIADEMLEHRPVAGKQGPCICFSVLFAPITLSGSRLRLVADILGI</sequence>
<protein>
    <submittedName>
        <fullName evidence="2">ChrR family anti-sigma-E factor</fullName>
    </submittedName>
</protein>
<dbReference type="SUPFAM" id="SSF51182">
    <property type="entry name" value="RmlC-like cupins"/>
    <property type="match status" value="1"/>
</dbReference>
<dbReference type="NCBIfam" id="TIGR02451">
    <property type="entry name" value="anti_sig_ChrR"/>
    <property type="match status" value="1"/>
</dbReference>
<comment type="caution">
    <text evidence="2">The sequence shown here is derived from an EMBL/GenBank/DDBJ whole genome shotgun (WGS) entry which is preliminary data.</text>
</comment>
<organism evidence="2 3">
    <name type="scientific">Rhizobium puerariae</name>
    <dbReference type="NCBI Taxonomy" id="1585791"/>
    <lineage>
        <taxon>Bacteria</taxon>
        <taxon>Pseudomonadati</taxon>
        <taxon>Pseudomonadota</taxon>
        <taxon>Alphaproteobacteria</taxon>
        <taxon>Hyphomicrobiales</taxon>
        <taxon>Rhizobiaceae</taxon>
        <taxon>Rhizobium/Agrobacterium group</taxon>
        <taxon>Rhizobium</taxon>
    </lineage>
</organism>
<feature type="domain" description="ChrR-like cupin" evidence="1">
    <location>
        <begin position="101"/>
        <end position="190"/>
    </location>
</feature>
<dbReference type="Pfam" id="PF12973">
    <property type="entry name" value="Cupin_7"/>
    <property type="match status" value="1"/>
</dbReference>
<dbReference type="Gene3D" id="1.10.10.1320">
    <property type="entry name" value="Anti-sigma factor, zinc-finger domain"/>
    <property type="match status" value="1"/>
</dbReference>
<evidence type="ECO:0000313" key="3">
    <source>
        <dbReference type="Proteomes" id="UP001589692"/>
    </source>
</evidence>
<dbReference type="EMBL" id="JBHMAA010000032">
    <property type="protein sequence ID" value="MFB9952216.1"/>
    <property type="molecule type" value="Genomic_DNA"/>
</dbReference>
<keyword evidence="3" id="KW-1185">Reference proteome</keyword>
<dbReference type="InterPro" id="IPR011051">
    <property type="entry name" value="RmlC_Cupin_sf"/>
</dbReference>
<name>A0ABV6ANM1_9HYPH</name>
<dbReference type="InterPro" id="IPR012807">
    <property type="entry name" value="Anti-sigma_ChrR"/>
</dbReference>
<dbReference type="InterPro" id="IPR014710">
    <property type="entry name" value="RmlC-like_jellyroll"/>
</dbReference>
<dbReference type="Gene3D" id="2.60.120.10">
    <property type="entry name" value="Jelly Rolls"/>
    <property type="match status" value="1"/>
</dbReference>
<gene>
    <name evidence="2" type="ORF">ACFFP0_25520</name>
</gene>
<evidence type="ECO:0000313" key="2">
    <source>
        <dbReference type="EMBL" id="MFB9952216.1"/>
    </source>
</evidence>
<reference evidence="2 3" key="1">
    <citation type="submission" date="2024-09" db="EMBL/GenBank/DDBJ databases">
        <authorList>
            <person name="Sun Q."/>
            <person name="Mori K."/>
        </authorList>
    </citation>
    <scope>NUCLEOTIDE SEQUENCE [LARGE SCALE GENOMIC DNA]</scope>
    <source>
        <strain evidence="2 3">TBRC 4938</strain>
    </source>
</reference>